<proteinExistence type="predicted"/>
<dbReference type="EMBL" id="VSSQ01000688">
    <property type="protein sequence ID" value="MPL99782.1"/>
    <property type="molecule type" value="Genomic_DNA"/>
</dbReference>
<dbReference type="InterPro" id="IPR023996">
    <property type="entry name" value="TonB-dep_OMP_SusC/RagA"/>
</dbReference>
<protein>
    <submittedName>
        <fullName evidence="4">TonB-dependent receptor SusC</fullName>
    </submittedName>
</protein>
<sequence>MLTSDTDWFGAITRPGFAQSYNLSLSSGTEKSNSYFSLSYYDNQGTIKETNFSRMSARMNSSYNLLDDVITIGENFTLNHTNEVQAPGGVLTLAILSLPVMPVKKIDGDWGSVTSGMRDRDNPARILDANKNNPYSYWRAFGNTFINIHPIRNFNFKSNFGIDYANFYQRVLTLSFTGRLGSDLTSSKIIQSQSMKWNWSNTVTYDLKFDKHQLNMLAGMEMNKQNDINFSTERRTFELEEPSYMWPSAGVGEMFSTGGATGYALISWFGKADYMYENKYLASFTLRRDGSSRFGRQNRYATFPAFSVGWRINQENFMNGMHDLVSDLKLRVGWGQTGNQEIDNYANRTLIIANYIGDTGAGVNTGTAYDISGNDSGMLPSGYQLIQRANDEIKWETTTQTNVGIDYGFFDHKLYGSLEWYFKNTEDILVKPPYLGAIGEGGDHWVNGASMENTGFEFSLGYRGKTSFGLSYDIVGNVSGYKNRITKLPESVVNNYGGNGTTDNILGKPINSFYGYVADGLFQSQEEVDLHASQTGKGIGRIRYKNLNDDMVIDEKDRTWLGNPHPDLEYGLNIVLDWNGFDLTAFFQGIVGNEINNTVKRFTDFWAVDELGSNKGTRLLNAWSPINTSSDIPALSFSDLNNEKRFSSYYIESGSYMKLRNLQIGYTLPQIISKKMKLDKTRIYLSGQNLMTLNSRKFTGLDPENPNLGYPISTTITVGLNVGF</sequence>
<dbReference type="NCBIfam" id="TIGR04056">
    <property type="entry name" value="OMP_RagA_SusC"/>
    <property type="match status" value="1"/>
</dbReference>
<keyword evidence="2" id="KW-0472">Membrane</keyword>
<organism evidence="4">
    <name type="scientific">bioreactor metagenome</name>
    <dbReference type="NCBI Taxonomy" id="1076179"/>
    <lineage>
        <taxon>unclassified sequences</taxon>
        <taxon>metagenomes</taxon>
        <taxon>ecological metagenomes</taxon>
    </lineage>
</organism>
<keyword evidence="3" id="KW-0998">Cell outer membrane</keyword>
<comment type="subcellular location">
    <subcellularLocation>
        <location evidence="1">Cell outer membrane</location>
    </subcellularLocation>
</comment>
<dbReference type="SUPFAM" id="SSF56935">
    <property type="entry name" value="Porins"/>
    <property type="match status" value="1"/>
</dbReference>
<name>A0A644WB48_9ZZZZ</name>
<reference evidence="4" key="1">
    <citation type="submission" date="2019-08" db="EMBL/GenBank/DDBJ databases">
        <authorList>
            <person name="Kucharzyk K."/>
            <person name="Murdoch R.W."/>
            <person name="Higgins S."/>
            <person name="Loffler F."/>
        </authorList>
    </citation>
    <scope>NUCLEOTIDE SEQUENCE</scope>
</reference>
<dbReference type="AlphaFoldDB" id="A0A644WB48"/>
<dbReference type="InterPro" id="IPR036942">
    <property type="entry name" value="Beta-barrel_TonB_sf"/>
</dbReference>
<accession>A0A644WB48</accession>
<evidence type="ECO:0000256" key="3">
    <source>
        <dbReference type="ARBA" id="ARBA00023237"/>
    </source>
</evidence>
<comment type="caution">
    <text evidence="4">The sequence shown here is derived from an EMBL/GenBank/DDBJ whole genome shotgun (WGS) entry which is preliminary data.</text>
</comment>
<evidence type="ECO:0000256" key="1">
    <source>
        <dbReference type="ARBA" id="ARBA00004442"/>
    </source>
</evidence>
<keyword evidence="4" id="KW-0675">Receptor</keyword>
<gene>
    <name evidence="4" type="primary">susC_76</name>
    <name evidence="4" type="ORF">SDC9_46003</name>
</gene>
<evidence type="ECO:0000256" key="2">
    <source>
        <dbReference type="ARBA" id="ARBA00023136"/>
    </source>
</evidence>
<dbReference type="Gene3D" id="2.40.170.20">
    <property type="entry name" value="TonB-dependent receptor, beta-barrel domain"/>
    <property type="match status" value="1"/>
</dbReference>
<evidence type="ECO:0000313" key="4">
    <source>
        <dbReference type="EMBL" id="MPL99782.1"/>
    </source>
</evidence>
<dbReference type="GO" id="GO:0009279">
    <property type="term" value="C:cell outer membrane"/>
    <property type="evidence" value="ECO:0007669"/>
    <property type="project" value="UniProtKB-SubCell"/>
</dbReference>